<dbReference type="OrthoDB" id="9789350at2"/>
<dbReference type="EMBL" id="SORI01000011">
    <property type="protein sequence ID" value="TDY59734.1"/>
    <property type="molecule type" value="Genomic_DNA"/>
</dbReference>
<comment type="similarity">
    <text evidence="2">Belongs to the 2H phosphoesterase superfamily. ThpR family.</text>
</comment>
<feature type="short sequence motif" description="HXTX 2" evidence="2">
    <location>
        <begin position="134"/>
        <end position="137"/>
    </location>
</feature>
<accession>A0A4R8M3Z5</accession>
<sequence length="187" mass="21167">MSGAVVRSFVCIPLPEAVKRTVEKQTAVTCREYPGLKWVGKELYHITLKFCGEHPVSVLEKFRKKAEYFISVNRPGTIRLRLGVPGAFPGLDRARTFFVGVEGETGKLEQLASLVESAASAAGMEKESRPFHPHVTLARTRRPERLELPSFTMDKPVEWDAKTILWLKSELRPWGAEYSTLQEWPLL</sequence>
<dbReference type="SUPFAM" id="SSF55144">
    <property type="entry name" value="LigT-like"/>
    <property type="match status" value="1"/>
</dbReference>
<dbReference type="GO" id="GO:0008664">
    <property type="term" value="F:RNA 2',3'-cyclic 3'-phosphodiesterase activity"/>
    <property type="evidence" value="ECO:0007669"/>
    <property type="project" value="UniProtKB-EC"/>
</dbReference>
<gene>
    <name evidence="3" type="ORF">C8D99_11168</name>
</gene>
<keyword evidence="3" id="KW-0436">Ligase</keyword>
<organism evidence="3 4">
    <name type="scientific">Aminivibrio pyruvatiphilus</name>
    <dbReference type="NCBI Taxonomy" id="1005740"/>
    <lineage>
        <taxon>Bacteria</taxon>
        <taxon>Thermotogati</taxon>
        <taxon>Synergistota</taxon>
        <taxon>Synergistia</taxon>
        <taxon>Synergistales</taxon>
        <taxon>Aminobacteriaceae</taxon>
        <taxon>Aminivibrio</taxon>
    </lineage>
</organism>
<evidence type="ECO:0000256" key="2">
    <source>
        <dbReference type="HAMAP-Rule" id="MF_01940"/>
    </source>
</evidence>
<keyword evidence="1 2" id="KW-0378">Hydrolase</keyword>
<dbReference type="NCBIfam" id="TIGR02258">
    <property type="entry name" value="2_5_ligase"/>
    <property type="match status" value="1"/>
</dbReference>
<comment type="caution">
    <text evidence="3">The sequence shown here is derived from an EMBL/GenBank/DDBJ whole genome shotgun (WGS) entry which is preliminary data.</text>
</comment>
<keyword evidence="4" id="KW-1185">Reference proteome</keyword>
<dbReference type="Gene3D" id="3.90.1140.10">
    <property type="entry name" value="Cyclic phosphodiesterase"/>
    <property type="match status" value="1"/>
</dbReference>
<protein>
    <recommendedName>
        <fullName evidence="2">RNA 2',3'-cyclic phosphodiesterase</fullName>
        <shortName evidence="2">RNA 2',3'-CPDase</shortName>
        <ecNumber evidence="2">3.1.4.58</ecNumber>
    </recommendedName>
</protein>
<dbReference type="EC" id="3.1.4.58" evidence="2"/>
<feature type="short sequence motif" description="HXTX 1" evidence="2">
    <location>
        <begin position="45"/>
        <end position="48"/>
    </location>
</feature>
<dbReference type="HAMAP" id="MF_01940">
    <property type="entry name" value="RNA_CPDase"/>
    <property type="match status" value="1"/>
</dbReference>
<dbReference type="AlphaFoldDB" id="A0A4R8M3Z5"/>
<dbReference type="InterPro" id="IPR009097">
    <property type="entry name" value="Cyclic_Pdiesterase"/>
</dbReference>
<dbReference type="PANTHER" id="PTHR35561">
    <property type="entry name" value="RNA 2',3'-CYCLIC PHOSPHODIESTERASE"/>
    <property type="match status" value="1"/>
</dbReference>
<dbReference type="Proteomes" id="UP000295066">
    <property type="component" value="Unassembled WGS sequence"/>
</dbReference>
<dbReference type="Pfam" id="PF13563">
    <property type="entry name" value="2_5_RNA_ligase2"/>
    <property type="match status" value="1"/>
</dbReference>
<evidence type="ECO:0000313" key="4">
    <source>
        <dbReference type="Proteomes" id="UP000295066"/>
    </source>
</evidence>
<dbReference type="RefSeq" id="WP_133957884.1">
    <property type="nucleotide sequence ID" value="NZ_SORI01000011.1"/>
</dbReference>
<dbReference type="InterPro" id="IPR004175">
    <property type="entry name" value="RNA_CPDase"/>
</dbReference>
<dbReference type="GO" id="GO:0016874">
    <property type="term" value="F:ligase activity"/>
    <property type="evidence" value="ECO:0007669"/>
    <property type="project" value="UniProtKB-KW"/>
</dbReference>
<feature type="active site" description="Proton donor" evidence="2">
    <location>
        <position position="45"/>
    </location>
</feature>
<feature type="active site" description="Proton acceptor" evidence="2">
    <location>
        <position position="134"/>
    </location>
</feature>
<comment type="function">
    <text evidence="2">Hydrolyzes RNA 2',3'-cyclic phosphodiester to an RNA 2'-phosphomonoester.</text>
</comment>
<dbReference type="GO" id="GO:0004113">
    <property type="term" value="F:2',3'-cyclic-nucleotide 3'-phosphodiesterase activity"/>
    <property type="evidence" value="ECO:0007669"/>
    <property type="project" value="InterPro"/>
</dbReference>
<reference evidence="3 4" key="1">
    <citation type="submission" date="2019-03" db="EMBL/GenBank/DDBJ databases">
        <title>Genomic Encyclopedia of Type Strains, Phase IV (KMG-IV): sequencing the most valuable type-strain genomes for metagenomic binning, comparative biology and taxonomic classification.</title>
        <authorList>
            <person name="Goeker M."/>
        </authorList>
    </citation>
    <scope>NUCLEOTIDE SEQUENCE [LARGE SCALE GENOMIC DNA]</scope>
    <source>
        <strain evidence="3 4">DSM 25964</strain>
    </source>
</reference>
<evidence type="ECO:0000313" key="3">
    <source>
        <dbReference type="EMBL" id="TDY59734.1"/>
    </source>
</evidence>
<evidence type="ECO:0000256" key="1">
    <source>
        <dbReference type="ARBA" id="ARBA00022801"/>
    </source>
</evidence>
<name>A0A4R8M3Z5_9BACT</name>
<proteinExistence type="inferred from homology"/>
<comment type="catalytic activity">
    <reaction evidence="2">
        <text>a 3'-end 2',3'-cyclophospho-ribonucleotide-RNA + H2O = a 3'-end 2'-phospho-ribonucleotide-RNA + H(+)</text>
        <dbReference type="Rhea" id="RHEA:11828"/>
        <dbReference type="Rhea" id="RHEA-COMP:10464"/>
        <dbReference type="Rhea" id="RHEA-COMP:17353"/>
        <dbReference type="ChEBI" id="CHEBI:15377"/>
        <dbReference type="ChEBI" id="CHEBI:15378"/>
        <dbReference type="ChEBI" id="CHEBI:83064"/>
        <dbReference type="ChEBI" id="CHEBI:173113"/>
        <dbReference type="EC" id="3.1.4.58"/>
    </reaction>
</comment>
<dbReference type="PANTHER" id="PTHR35561:SF1">
    <property type="entry name" value="RNA 2',3'-CYCLIC PHOSPHODIESTERASE"/>
    <property type="match status" value="1"/>
</dbReference>